<keyword evidence="7" id="KW-1015">Disulfide bond</keyword>
<name>A0A7U3Q1T6_EPIFF</name>
<evidence type="ECO:0000256" key="4">
    <source>
        <dbReference type="ARBA" id="ARBA00022525"/>
    </source>
</evidence>
<feature type="region of interest" description="Disordered" evidence="9">
    <location>
        <begin position="562"/>
        <end position="581"/>
    </location>
</feature>
<evidence type="ECO:0000256" key="8">
    <source>
        <dbReference type="ARBA" id="ARBA00023288"/>
    </source>
</evidence>
<feature type="signal peptide" evidence="10">
    <location>
        <begin position="1"/>
        <end position="20"/>
    </location>
</feature>
<evidence type="ECO:0000256" key="9">
    <source>
        <dbReference type="SAM" id="MobiDB-lite"/>
    </source>
</evidence>
<dbReference type="Proteomes" id="UP000594364">
    <property type="component" value="Chromosome 6"/>
</dbReference>
<dbReference type="GO" id="GO:0005576">
    <property type="term" value="C:extracellular region"/>
    <property type="evidence" value="ECO:0007669"/>
    <property type="project" value="UniProtKB-SubCell"/>
</dbReference>
<dbReference type="EMBL" id="CP031390">
    <property type="protein sequence ID" value="QPH17746.1"/>
    <property type="molecule type" value="Genomic_DNA"/>
</dbReference>
<evidence type="ECO:0000256" key="10">
    <source>
        <dbReference type="SAM" id="SignalP"/>
    </source>
</evidence>
<feature type="compositionally biased region" description="Pro residues" evidence="9">
    <location>
        <begin position="562"/>
        <end position="571"/>
    </location>
</feature>
<evidence type="ECO:0000256" key="5">
    <source>
        <dbReference type="ARBA" id="ARBA00022622"/>
    </source>
</evidence>
<keyword evidence="8" id="KW-0449">Lipoprotein</keyword>
<reference evidence="12 13" key="1">
    <citation type="journal article" date="2018" name="PLoS Genet.">
        <title>Repeat elements organise 3D genome structure and mediate transcription in the filamentous fungus Epichloe festucae.</title>
        <authorList>
            <person name="Winter D.J."/>
            <person name="Ganley A.R.D."/>
            <person name="Young C.A."/>
            <person name="Liachko I."/>
            <person name="Schardl C.L."/>
            <person name="Dupont P.Y."/>
            <person name="Berry D."/>
            <person name="Ram A."/>
            <person name="Scott B."/>
            <person name="Cox M.P."/>
        </authorList>
    </citation>
    <scope>NUCLEOTIDE SEQUENCE [LARGE SCALE GENOMIC DNA]</scope>
    <source>
        <strain evidence="12 13">Fl1</strain>
    </source>
</reference>
<dbReference type="Pfam" id="PF05730">
    <property type="entry name" value="CFEM"/>
    <property type="match status" value="1"/>
</dbReference>
<gene>
    <name evidence="12" type="ORF">C2857_002634</name>
</gene>
<feature type="domain" description="CFEM" evidence="11">
    <location>
        <begin position="433"/>
        <end position="496"/>
    </location>
</feature>
<keyword evidence="6 10" id="KW-0732">Signal</keyword>
<evidence type="ECO:0000313" key="13">
    <source>
        <dbReference type="Proteomes" id="UP000594364"/>
    </source>
</evidence>
<keyword evidence="5" id="KW-0472">Membrane</keyword>
<feature type="region of interest" description="Disordered" evidence="9">
    <location>
        <begin position="217"/>
        <end position="302"/>
    </location>
</feature>
<feature type="region of interest" description="Disordered" evidence="9">
    <location>
        <begin position="369"/>
        <end position="432"/>
    </location>
</feature>
<sequence length="628" mass="64646">MKSTLSSLAVAAAGVQQAAATLGGIGIGAGVSFDFDLGFSAAKTFPCPSNIINKCTPQQQGAWDFNDLVTGSFDAYAGFNFAGGWSCEDNKNKRGELQGRTFGPGKVISGTCEQQNNAGLAIGVGANAGVDAFSIGSFDLSTEFDARLEFHYDMADGSVCKHTSDCKRGGSTIVNNQCGGAKKVRIVYPKQIQTGLTFKKKCKVSCHKIKWQCGKPAPRPFTSLRNIPGSTATTQVVQTTPDTAVVRTSTGPGQQETTPAVPGTTNTNTNTRPGQETSSAVTASTNSNTQPGQQTAPTAPATVGTQTTTFVTTFDTTSTVFATTVKTITSCGPTVTECPGKNGTHVVTVTVPLSTTICPVTVTRTHTEGLPTTVVLPSNSKTEGNAEPTGEKPTGEGSNPTTATTTTTTNGEKPAGERPNPTGEVSRPSQAPPCPAVVPRCLNTFLELKSKCQNNKDAGCYCPNKEFVDTIFNCIYAHGENDNIISEAVSFFQGICGPYIPQNPAIATGAHTITEIITVTGTPRITSVPYTTIVYATTSVDKTTTQTVSVEVTIPNIAMPTPPAGVQPEEPPAATQTGPDGVPVGVPVGTGTGGVFPSVPTGSVPVTAGAGRVGAGMLIAAVAFVAAL</sequence>
<keyword evidence="4" id="KW-0964">Secreted</keyword>
<evidence type="ECO:0000256" key="6">
    <source>
        <dbReference type="ARBA" id="ARBA00022729"/>
    </source>
</evidence>
<evidence type="ECO:0000256" key="3">
    <source>
        <dbReference type="ARBA" id="ARBA00010031"/>
    </source>
</evidence>
<evidence type="ECO:0000256" key="7">
    <source>
        <dbReference type="ARBA" id="ARBA00023157"/>
    </source>
</evidence>
<keyword evidence="13" id="KW-1185">Reference proteome</keyword>
<feature type="chain" id="PRO_5034494761" description="CFEM domain-containing protein" evidence="10">
    <location>
        <begin position="21"/>
        <end position="628"/>
    </location>
</feature>
<organism evidence="12 13">
    <name type="scientific">Epichloe festucae (strain Fl1)</name>
    <dbReference type="NCBI Taxonomy" id="877507"/>
    <lineage>
        <taxon>Eukaryota</taxon>
        <taxon>Fungi</taxon>
        <taxon>Dikarya</taxon>
        <taxon>Ascomycota</taxon>
        <taxon>Pezizomycotina</taxon>
        <taxon>Sordariomycetes</taxon>
        <taxon>Hypocreomycetidae</taxon>
        <taxon>Hypocreales</taxon>
        <taxon>Clavicipitaceae</taxon>
        <taxon>Epichloe</taxon>
    </lineage>
</organism>
<dbReference type="GO" id="GO:0098552">
    <property type="term" value="C:side of membrane"/>
    <property type="evidence" value="ECO:0007669"/>
    <property type="project" value="UniProtKB-KW"/>
</dbReference>
<feature type="compositionally biased region" description="Polar residues" evidence="9">
    <location>
        <begin position="223"/>
        <end position="258"/>
    </location>
</feature>
<feature type="compositionally biased region" description="Low complexity" evidence="9">
    <location>
        <begin position="264"/>
        <end position="302"/>
    </location>
</feature>
<dbReference type="InterPro" id="IPR008427">
    <property type="entry name" value="Extracellular_membr_CFEM_dom"/>
</dbReference>
<protein>
    <recommendedName>
        <fullName evidence="11">CFEM domain-containing protein</fullName>
    </recommendedName>
</protein>
<dbReference type="OrthoDB" id="5431405at2759"/>
<dbReference type="AlphaFoldDB" id="A0A7U3Q1T6"/>
<proteinExistence type="inferred from homology"/>
<comment type="similarity">
    <text evidence="3">Belongs to the RBT5 family.</text>
</comment>
<evidence type="ECO:0000313" key="12">
    <source>
        <dbReference type="EMBL" id="QPH17746.1"/>
    </source>
</evidence>
<evidence type="ECO:0000256" key="1">
    <source>
        <dbReference type="ARBA" id="ARBA00004589"/>
    </source>
</evidence>
<keyword evidence="5" id="KW-0325">Glycoprotein</keyword>
<keyword evidence="5" id="KW-0336">GPI-anchor</keyword>
<evidence type="ECO:0000256" key="2">
    <source>
        <dbReference type="ARBA" id="ARBA00004613"/>
    </source>
</evidence>
<accession>A0A7U3Q1T6</accession>
<comment type="subcellular location">
    <subcellularLocation>
        <location evidence="1">Membrane</location>
        <topology evidence="1">Lipid-anchor</topology>
        <topology evidence="1">GPI-anchor</topology>
    </subcellularLocation>
    <subcellularLocation>
        <location evidence="2">Secreted</location>
    </subcellularLocation>
</comment>
<evidence type="ECO:0000259" key="11">
    <source>
        <dbReference type="Pfam" id="PF05730"/>
    </source>
</evidence>